<feature type="region of interest" description="Disordered" evidence="1">
    <location>
        <begin position="307"/>
        <end position="329"/>
    </location>
</feature>
<evidence type="ECO:0000313" key="4">
    <source>
        <dbReference type="Proteomes" id="UP000654075"/>
    </source>
</evidence>
<name>A0A813DJZ3_POLGL</name>
<keyword evidence="4" id="KW-1185">Reference proteome</keyword>
<dbReference type="InterPro" id="IPR007959">
    <property type="entry name" value="Dino_Luciferase_N"/>
</dbReference>
<evidence type="ECO:0000256" key="1">
    <source>
        <dbReference type="SAM" id="MobiDB-lite"/>
    </source>
</evidence>
<dbReference type="OMA" id="WVPARTI"/>
<dbReference type="OrthoDB" id="444808at2759"/>
<feature type="non-terminal residue" evidence="3">
    <location>
        <position position="1"/>
    </location>
</feature>
<evidence type="ECO:0000259" key="2">
    <source>
        <dbReference type="Pfam" id="PF05295"/>
    </source>
</evidence>
<accession>A0A813DJZ3</accession>
<sequence>FSNMTTVQVRKMDEMRQVLREAAVEDEICTCMADVLKMTSVEDLVRFVSEAAYETELLTHILGKVASFKSDLLQLSRLRTAWRVARATLNKTEQRRIAGHGAEDMDEPLDASTQDTLLKQWAATYSQNLAAWLHPADSLLGRIYREFQRNTPTVISIKKVKSLLIASRPSSERKVNSGGNVKLHLSDGVADGLSITSCVGYYWRLRILGYAHSIVGQYKASSMQTQGAQVVYASLSVNMDYADLCLKRSQVWQGVEPLSWLRTKDEATRGRQVELMRMGWPQGEALQKALTKMELQWTVGPVASQTKRAVNESAGGGREEEGESPAKKVRTATTFQSAELCKKWNDQRGCPGEKECGKTHRCDIIKADGNTCGSKARNRKAGGLQPEPRVVMLPAGISNLITNISALKPTQWCGKHPLPQIPWTLGIGVPILVVSLCDGVGGLPIGLLAMGATIYTVAILSDDCARETSMRYLNKRGACEGCSDHDRASVERLPEGVPGRLPYPGGRHLSLERPGGHETYRVFRSSEKAREYFQGEPTGNMAAIAAKMPVGVTLVEEKGIVRLAEGYFGLAFKPEDVMRAKRASLMMLPLDAVTAVSRSKAEQPGGQQLPHSFAWTVLILLFQTIQAKGNQLPEPTWAYFGPEFDLRQSVRGTVWQPGLVETRPKLIEPTTLVASMHELFLSLGLQLDHAVQSHNVPAKAVALLQSYWVDTQMRALPGENQGIDWSMQRNKHATAMGLGSQRGGPHYAGALPALIERGVGKDAHMAFAMPLPSPFDSENAMDDDALYAARAMPRLGPYIRIWRPRMLRALEALAKAFQPWDDLLVSLMRPDVQASGKQVLLGAHAVKVREGLPEKLRRGRFLPEIKESVLKEVAEGGAKEVYAENDLNSMFGVGGWLPLERFMHQQSCGKMRPIDTGKKYGRNKASLETETIHTSSPDFIAASAKSFSHRSHAPKGVLACEGLTALCSFLPEWSGLEIGTDDMKDACRQCPNEPEDHCVVVIYVILRGMPFGFSSAVLNFNRTPALATAAARRMTGTMAASFFDDTGIVDSKAGVGSAQASVGAVYTCIGADLAPAKRQPMAAQREFLGLLADVGRAHTSGFMYFDVKPFTRQELATDIDNIIAEGQCSSGQASKLRGRFGWAATAAYGKCGRGGQASLVQRQYFDTEDDLTPALTTTLTYMKFLALNVPPRTIRLLGPPLAAIKIYSDASFEPPMKAKLGYVIFMNDGSRPIGRTAVITELLMEQFIARKTQITPCEAFCGIVVPFNHLELLRGRDVVWFIDNTAALSILIKGSSSLQHLNSIATVMHLLMAKVGCRIWFEWIDSDSNPSDGLSRDGLEDEWTKSQGWDLGTALLPEWHKLAESSFLEIL</sequence>
<gene>
    <name evidence="3" type="ORF">PGLA1383_LOCUS7012</name>
</gene>
<protein>
    <recommendedName>
        <fullName evidence="2">Dinoflagellate luciferase N-terminal domain-containing protein</fullName>
    </recommendedName>
</protein>
<dbReference type="Pfam" id="PF05295">
    <property type="entry name" value="Luciferase_N"/>
    <property type="match status" value="1"/>
</dbReference>
<dbReference type="Proteomes" id="UP000654075">
    <property type="component" value="Unassembled WGS sequence"/>
</dbReference>
<evidence type="ECO:0000313" key="3">
    <source>
        <dbReference type="EMBL" id="CAE8588194.1"/>
    </source>
</evidence>
<feature type="domain" description="Dinoflagellate luciferase N-terminal" evidence="2">
    <location>
        <begin position="15"/>
        <end position="85"/>
    </location>
</feature>
<organism evidence="3 4">
    <name type="scientific">Polarella glacialis</name>
    <name type="common">Dinoflagellate</name>
    <dbReference type="NCBI Taxonomy" id="89957"/>
    <lineage>
        <taxon>Eukaryota</taxon>
        <taxon>Sar</taxon>
        <taxon>Alveolata</taxon>
        <taxon>Dinophyceae</taxon>
        <taxon>Suessiales</taxon>
        <taxon>Suessiaceae</taxon>
        <taxon>Polarella</taxon>
    </lineage>
</organism>
<comment type="caution">
    <text evidence="3">The sequence shown here is derived from an EMBL/GenBank/DDBJ whole genome shotgun (WGS) entry which is preliminary data.</text>
</comment>
<dbReference type="EMBL" id="CAJNNV010002976">
    <property type="protein sequence ID" value="CAE8588194.1"/>
    <property type="molecule type" value="Genomic_DNA"/>
</dbReference>
<proteinExistence type="predicted"/>
<reference evidence="3" key="1">
    <citation type="submission" date="2021-02" db="EMBL/GenBank/DDBJ databases">
        <authorList>
            <person name="Dougan E. K."/>
            <person name="Rhodes N."/>
            <person name="Thang M."/>
            <person name="Chan C."/>
        </authorList>
    </citation>
    <scope>NUCLEOTIDE SEQUENCE</scope>
</reference>